<dbReference type="AlphaFoldDB" id="W3WKT1"/>
<organism evidence="3 4">
    <name type="scientific">Pestalotiopsis fici (strain W106-1 / CGMCC3.15140)</name>
    <dbReference type="NCBI Taxonomy" id="1229662"/>
    <lineage>
        <taxon>Eukaryota</taxon>
        <taxon>Fungi</taxon>
        <taxon>Dikarya</taxon>
        <taxon>Ascomycota</taxon>
        <taxon>Pezizomycotina</taxon>
        <taxon>Sordariomycetes</taxon>
        <taxon>Xylariomycetidae</taxon>
        <taxon>Amphisphaeriales</taxon>
        <taxon>Sporocadaceae</taxon>
        <taxon>Pestalotiopsis</taxon>
    </lineage>
</organism>
<name>W3WKT1_PESFW</name>
<feature type="domain" description="DUF6594" evidence="2">
    <location>
        <begin position="50"/>
        <end position="246"/>
    </location>
</feature>
<dbReference type="RefSeq" id="XP_007841136.1">
    <property type="nucleotide sequence ID" value="XM_007842945.1"/>
</dbReference>
<evidence type="ECO:0000313" key="3">
    <source>
        <dbReference type="EMBL" id="ETS74498.1"/>
    </source>
</evidence>
<dbReference type="Proteomes" id="UP000030651">
    <property type="component" value="Unassembled WGS sequence"/>
</dbReference>
<keyword evidence="1" id="KW-0472">Membrane</keyword>
<feature type="transmembrane region" description="Helical" evidence="1">
    <location>
        <begin position="234"/>
        <end position="253"/>
    </location>
</feature>
<dbReference type="OMA" id="HEYMAKF"/>
<keyword evidence="1" id="KW-0812">Transmembrane</keyword>
<gene>
    <name evidence="3" type="ORF">PFICI_14364</name>
</gene>
<dbReference type="OrthoDB" id="3546297at2759"/>
<feature type="transmembrane region" description="Helical" evidence="1">
    <location>
        <begin position="183"/>
        <end position="201"/>
    </location>
</feature>
<dbReference type="GeneID" id="19279377"/>
<dbReference type="InterPro" id="IPR046529">
    <property type="entry name" value="DUF6594"/>
</dbReference>
<evidence type="ECO:0000313" key="4">
    <source>
        <dbReference type="Proteomes" id="UP000030651"/>
    </source>
</evidence>
<accession>W3WKT1</accession>
<keyword evidence="1" id="KW-1133">Transmembrane helix</keyword>
<dbReference type="HOGENOM" id="CLU_050262_1_0_1"/>
<dbReference type="Pfam" id="PF20237">
    <property type="entry name" value="DUF6594"/>
    <property type="match status" value="1"/>
</dbReference>
<evidence type="ECO:0000256" key="1">
    <source>
        <dbReference type="SAM" id="Phobius"/>
    </source>
</evidence>
<dbReference type="eggNOG" id="ENOG502RJ3Q">
    <property type="taxonomic scope" value="Eukaryota"/>
</dbReference>
<evidence type="ECO:0000259" key="2">
    <source>
        <dbReference type="Pfam" id="PF20237"/>
    </source>
</evidence>
<feature type="transmembrane region" description="Helical" evidence="1">
    <location>
        <begin position="207"/>
        <end position="227"/>
    </location>
</feature>
<sequence length="259" mass="29663">MFHHMLRHARRKPDVEVGLLALDFEDDSWIRSHHRRNLIERIVYPDDVKKSTYRINISELQRVHLRKLQHRLLQHAVDLRYGATEPADWASDLRQYVQALQDHEYMGKFIWQSGDPFIITGERYIDRCMLDVAMKDLENDKGSPRQSKPTRKWEDSSVYPAPIGGTRDVNCETIFWEGFFQRMLLAILGGIFLVGPMWLMVLHNTLYTALITTTVCILIFGVLMALSLTKPMDVMASTAAYAAVLVVFVGLTVDGGNAA</sequence>
<dbReference type="KEGG" id="pfy:PFICI_14364"/>
<protein>
    <recommendedName>
        <fullName evidence="2">DUF6594 domain-containing protein</fullName>
    </recommendedName>
</protein>
<dbReference type="EMBL" id="KI912120">
    <property type="protein sequence ID" value="ETS74498.1"/>
    <property type="molecule type" value="Genomic_DNA"/>
</dbReference>
<reference evidence="4" key="1">
    <citation type="journal article" date="2015" name="BMC Genomics">
        <title>Genomic and transcriptomic analysis of the endophytic fungus Pestalotiopsis fici reveals its lifestyle and high potential for synthesis of natural products.</title>
        <authorList>
            <person name="Wang X."/>
            <person name="Zhang X."/>
            <person name="Liu L."/>
            <person name="Xiang M."/>
            <person name="Wang W."/>
            <person name="Sun X."/>
            <person name="Che Y."/>
            <person name="Guo L."/>
            <person name="Liu G."/>
            <person name="Guo L."/>
            <person name="Wang C."/>
            <person name="Yin W.B."/>
            <person name="Stadler M."/>
            <person name="Zhang X."/>
            <person name="Liu X."/>
        </authorList>
    </citation>
    <scope>NUCLEOTIDE SEQUENCE [LARGE SCALE GENOMIC DNA]</scope>
    <source>
        <strain evidence="4">W106-1 / CGMCC3.15140</strain>
    </source>
</reference>
<proteinExistence type="predicted"/>
<dbReference type="InParanoid" id="W3WKT1"/>
<keyword evidence="4" id="KW-1185">Reference proteome</keyword>